<sequence length="159" mass="16644">MTSLISSRMRRATAALALLAGASLTGVASAQTLPVQWKMLGTYSSATSSSADCEGFRIDLWEYTGSRASTVAGILSADGGNCQKPGSAIANVRYRKGTKELSFVVAPPGATDGKQLYEFSGVLESNSLTGILKTHDRDAKGADGAQLEVTSAPLKLERR</sequence>
<dbReference type="RefSeq" id="WP_088448803.1">
    <property type="nucleotide sequence ID" value="NZ_JACHXO010000001.1"/>
</dbReference>
<keyword evidence="1" id="KW-0732">Signal</keyword>
<name>A0ABR6GNE1_9BURK</name>
<dbReference type="EMBL" id="JACHXO010000001">
    <property type="protein sequence ID" value="MBB3193635.1"/>
    <property type="molecule type" value="Genomic_DNA"/>
</dbReference>
<proteinExistence type="predicted"/>
<evidence type="ECO:0000313" key="2">
    <source>
        <dbReference type="EMBL" id="MBB3193635.1"/>
    </source>
</evidence>
<gene>
    <name evidence="2" type="ORF">FHS28_001000</name>
</gene>
<comment type="caution">
    <text evidence="2">The sequence shown here is derived from an EMBL/GenBank/DDBJ whole genome shotgun (WGS) entry which is preliminary data.</text>
</comment>
<evidence type="ECO:0008006" key="4">
    <source>
        <dbReference type="Google" id="ProtNLM"/>
    </source>
</evidence>
<reference evidence="2 3" key="1">
    <citation type="submission" date="2020-08" db="EMBL/GenBank/DDBJ databases">
        <title>Genomic Encyclopedia of Type Strains, Phase III (KMG-III): the genomes of soil and plant-associated and newly described type strains.</title>
        <authorList>
            <person name="Whitman W."/>
        </authorList>
    </citation>
    <scope>NUCLEOTIDE SEQUENCE [LARGE SCALE GENOMIC DNA]</scope>
    <source>
        <strain evidence="2 3">CECT 7247</strain>
    </source>
</reference>
<organism evidence="2 3">
    <name type="scientific">Roseateles terrae</name>
    <dbReference type="NCBI Taxonomy" id="431060"/>
    <lineage>
        <taxon>Bacteria</taxon>
        <taxon>Pseudomonadati</taxon>
        <taxon>Pseudomonadota</taxon>
        <taxon>Betaproteobacteria</taxon>
        <taxon>Burkholderiales</taxon>
        <taxon>Sphaerotilaceae</taxon>
        <taxon>Roseateles</taxon>
    </lineage>
</organism>
<dbReference type="Proteomes" id="UP000574369">
    <property type="component" value="Unassembled WGS sequence"/>
</dbReference>
<protein>
    <recommendedName>
        <fullName evidence="4">Lipocalin-like domain-containing protein</fullName>
    </recommendedName>
</protein>
<evidence type="ECO:0000256" key="1">
    <source>
        <dbReference type="SAM" id="SignalP"/>
    </source>
</evidence>
<feature type="chain" id="PRO_5046701579" description="Lipocalin-like domain-containing protein" evidence="1">
    <location>
        <begin position="31"/>
        <end position="159"/>
    </location>
</feature>
<feature type="signal peptide" evidence="1">
    <location>
        <begin position="1"/>
        <end position="30"/>
    </location>
</feature>
<keyword evidence="3" id="KW-1185">Reference proteome</keyword>
<evidence type="ECO:0000313" key="3">
    <source>
        <dbReference type="Proteomes" id="UP000574369"/>
    </source>
</evidence>
<accession>A0ABR6GNE1</accession>